<protein>
    <submittedName>
        <fullName evidence="1">Uncharacterized protein</fullName>
    </submittedName>
</protein>
<dbReference type="AlphaFoldDB" id="A0A6C0KMW8"/>
<organism evidence="1">
    <name type="scientific">viral metagenome</name>
    <dbReference type="NCBI Taxonomy" id="1070528"/>
    <lineage>
        <taxon>unclassified sequences</taxon>
        <taxon>metagenomes</taxon>
        <taxon>organismal metagenomes</taxon>
    </lineage>
</organism>
<accession>A0A6C0KMW8</accession>
<reference evidence="1" key="1">
    <citation type="journal article" date="2020" name="Nature">
        <title>Giant virus diversity and host interactions through global metagenomics.</title>
        <authorList>
            <person name="Schulz F."/>
            <person name="Roux S."/>
            <person name="Paez-Espino D."/>
            <person name="Jungbluth S."/>
            <person name="Walsh D.A."/>
            <person name="Denef V.J."/>
            <person name="McMahon K.D."/>
            <person name="Konstantinidis K.T."/>
            <person name="Eloe-Fadrosh E.A."/>
            <person name="Kyrpides N.C."/>
            <person name="Woyke T."/>
        </authorList>
    </citation>
    <scope>NUCLEOTIDE SEQUENCE</scope>
    <source>
        <strain evidence="1">GVMAG-S-3300013006-158</strain>
    </source>
</reference>
<dbReference type="EMBL" id="MN740936">
    <property type="protein sequence ID" value="QHU18633.1"/>
    <property type="molecule type" value="Genomic_DNA"/>
</dbReference>
<evidence type="ECO:0000313" key="1">
    <source>
        <dbReference type="EMBL" id="QHU18633.1"/>
    </source>
</evidence>
<sequence>MEYITNTLRTMFGFPNKKEISGYVLSADEERTMLIVKEGEHYWTVKSYNHNEYSIKPIPYESKSSLFGSIFGDNYNQV</sequence>
<proteinExistence type="predicted"/>
<name>A0A6C0KMW8_9ZZZZ</name>